<protein>
    <submittedName>
        <fullName evidence="8">Phosphoribosylformylglycinamidine synthase 1</fullName>
    </submittedName>
</protein>
<evidence type="ECO:0000256" key="1">
    <source>
        <dbReference type="ARBA" id="ARBA00022490"/>
    </source>
</evidence>
<dbReference type="PANTHER" id="PTHR10099">
    <property type="entry name" value="PHOSPHORIBOSYLFORMYLGLYCINAMIDINE SYNTHASE"/>
    <property type="match status" value="1"/>
</dbReference>
<keyword evidence="1" id="KW-0963">Cytoplasm</keyword>
<dbReference type="GO" id="GO:0005737">
    <property type="term" value="C:cytoplasm"/>
    <property type="evidence" value="ECO:0007669"/>
    <property type="project" value="TreeGrafter"/>
</dbReference>
<dbReference type="AlphaFoldDB" id="A0A0G0IXG3"/>
<name>A0A0G0IXG3_9BACT</name>
<evidence type="ECO:0000313" key="8">
    <source>
        <dbReference type="EMBL" id="KKQ28834.1"/>
    </source>
</evidence>
<proteinExistence type="predicted"/>
<organism evidence="8 9">
    <name type="scientific">Candidatus Nomurabacteria bacterium GW2011_GWA1_37_20</name>
    <dbReference type="NCBI Taxonomy" id="1618729"/>
    <lineage>
        <taxon>Bacteria</taxon>
        <taxon>Candidatus Nomuraibacteriota</taxon>
    </lineage>
</organism>
<evidence type="ECO:0000313" key="9">
    <source>
        <dbReference type="Proteomes" id="UP000034701"/>
    </source>
</evidence>
<keyword evidence="6" id="KW-0067">ATP-binding</keyword>
<dbReference type="SUPFAM" id="SSF52317">
    <property type="entry name" value="Class I glutamine amidotransferase-like"/>
    <property type="match status" value="1"/>
</dbReference>
<keyword evidence="3" id="KW-0547">Nucleotide-binding</keyword>
<dbReference type="Pfam" id="PF13507">
    <property type="entry name" value="GATase_5"/>
    <property type="match status" value="2"/>
</dbReference>
<reference evidence="8 9" key="1">
    <citation type="journal article" date="2015" name="Nature">
        <title>rRNA introns, odd ribosomes, and small enigmatic genomes across a large radiation of phyla.</title>
        <authorList>
            <person name="Brown C.T."/>
            <person name="Hug L.A."/>
            <person name="Thomas B.C."/>
            <person name="Sharon I."/>
            <person name="Castelle C.J."/>
            <person name="Singh A."/>
            <person name="Wilkins M.J."/>
            <person name="Williams K.H."/>
            <person name="Banfield J.F."/>
        </authorList>
    </citation>
    <scope>NUCLEOTIDE SEQUENCE [LARGE SCALE GENOMIC DNA]</scope>
</reference>
<dbReference type="PANTHER" id="PTHR10099:SF1">
    <property type="entry name" value="PHOSPHORIBOSYLFORMYLGLYCINAMIDINE SYNTHASE"/>
    <property type="match status" value="1"/>
</dbReference>
<evidence type="ECO:0000256" key="6">
    <source>
        <dbReference type="ARBA" id="ARBA00022840"/>
    </source>
</evidence>
<keyword evidence="4" id="KW-0658">Purine biosynthesis</keyword>
<dbReference type="InterPro" id="IPR029062">
    <property type="entry name" value="Class_I_gatase-like"/>
</dbReference>
<dbReference type="GO" id="GO:0004642">
    <property type="term" value="F:phosphoribosylformylglycinamidine synthase activity"/>
    <property type="evidence" value="ECO:0007669"/>
    <property type="project" value="InterPro"/>
</dbReference>
<dbReference type="EMBL" id="LBTA01000067">
    <property type="protein sequence ID" value="KKQ28834.1"/>
    <property type="molecule type" value="Genomic_DNA"/>
</dbReference>
<comment type="caution">
    <text evidence="8">The sequence shown here is derived from an EMBL/GenBank/DDBJ whole genome shotgun (WGS) entry which is preliminary data.</text>
</comment>
<dbReference type="Proteomes" id="UP000034701">
    <property type="component" value="Unassembled WGS sequence"/>
</dbReference>
<gene>
    <name evidence="8" type="ORF">US45_C0067G0003</name>
</gene>
<dbReference type="SMART" id="SM01211">
    <property type="entry name" value="GATase_5"/>
    <property type="match status" value="1"/>
</dbReference>
<dbReference type="InterPro" id="IPR010075">
    <property type="entry name" value="PRibForGlyAmidine_synth_PurQ"/>
</dbReference>
<dbReference type="PIRSF" id="PIRSF001586">
    <property type="entry name" value="FGAM_synth_I"/>
    <property type="match status" value="1"/>
</dbReference>
<evidence type="ECO:0000256" key="5">
    <source>
        <dbReference type="ARBA" id="ARBA00022801"/>
    </source>
</evidence>
<evidence type="ECO:0000256" key="3">
    <source>
        <dbReference type="ARBA" id="ARBA00022741"/>
    </source>
</evidence>
<accession>A0A0G0IXG3</accession>
<dbReference type="Gene3D" id="3.40.50.880">
    <property type="match status" value="2"/>
</dbReference>
<dbReference type="PATRIC" id="fig|1618729.3.peg.688"/>
<evidence type="ECO:0000256" key="2">
    <source>
        <dbReference type="ARBA" id="ARBA00022598"/>
    </source>
</evidence>
<keyword evidence="5" id="KW-0378">Hydrolase</keyword>
<dbReference type="GO" id="GO:0016787">
    <property type="term" value="F:hydrolase activity"/>
    <property type="evidence" value="ECO:0007669"/>
    <property type="project" value="UniProtKB-KW"/>
</dbReference>
<dbReference type="PROSITE" id="PS51273">
    <property type="entry name" value="GATASE_TYPE_1"/>
    <property type="match status" value="1"/>
</dbReference>
<sequence>MKKNINRKPKIIIMSGYGLNCEEETKFVFESAGGTADIIHINDLIAKPKMLLEYQILVFPGGFSYGDDTGSGKAYANKFKNHLIRELEEFLSRDTLAIGICNGFQIMTNLEILPGALTYNKKGNYIDRWVDLGAKSNSPWLKNIKKMSLPGEICKFQNLEKNPNGSDFCIAGVLAYNGRVLGIMPHPERAIFTHQNPMWFLNKEKMRKEGEGLQIFRNAVNYFNNMN</sequence>
<keyword evidence="7" id="KW-0315">Glutamine amidotransferase</keyword>
<dbReference type="GO" id="GO:0005524">
    <property type="term" value="F:ATP binding"/>
    <property type="evidence" value="ECO:0007669"/>
    <property type="project" value="UniProtKB-KW"/>
</dbReference>
<dbReference type="GO" id="GO:0006189">
    <property type="term" value="P:'de novo' IMP biosynthetic process"/>
    <property type="evidence" value="ECO:0007669"/>
    <property type="project" value="InterPro"/>
</dbReference>
<evidence type="ECO:0000256" key="7">
    <source>
        <dbReference type="ARBA" id="ARBA00022962"/>
    </source>
</evidence>
<keyword evidence="2" id="KW-0436">Ligase</keyword>
<evidence type="ECO:0000256" key="4">
    <source>
        <dbReference type="ARBA" id="ARBA00022755"/>
    </source>
</evidence>